<dbReference type="Gene3D" id="2.130.10.10">
    <property type="entry name" value="YVTN repeat-like/Quinoprotein amine dehydrogenase"/>
    <property type="match status" value="2"/>
</dbReference>
<dbReference type="InterPro" id="IPR051200">
    <property type="entry name" value="Host-pathogen_enzymatic-act"/>
</dbReference>
<sequence>MSSLYVCNTSSDNISVVDIENFKEVYKIPLSYNSEHRIGPHGICTYEDKLVIANNYSNTISIIDTQSNKKIADYFIGMHCNDVDIYKDKAYVICGELNYIIVFNLLTNKVEEEIPCGNLPHSIKIDKQRKRMLITNFENDSITLVDLNDNKSIKHVRVGAYPTKALFTIDGDYIIVCESNIGTDVKGSISIISSKNYKLLNRILVGNCPVDMYLDTSYCYVSNFGEGTISIADINLYNEIKKINVGGMPRGIIKRLDYIYVGDNYNNILIRVNEKEEKKRVISIGGEPNGMTFFNPL</sequence>
<comment type="caution">
    <text evidence="1">The sequence shown here is derived from an EMBL/GenBank/DDBJ whole genome shotgun (WGS) entry which is preliminary data.</text>
</comment>
<dbReference type="PANTHER" id="PTHR47197">
    <property type="entry name" value="PROTEIN NIRF"/>
    <property type="match status" value="1"/>
</dbReference>
<dbReference type="EMBL" id="JAPQFJ010000026">
    <property type="protein sequence ID" value="MCY6960382.1"/>
    <property type="molecule type" value="Genomic_DNA"/>
</dbReference>
<name>A0ABT4DDL8_9CLOT</name>
<dbReference type="PANTHER" id="PTHR47197:SF3">
    <property type="entry name" value="DIHYDRO-HEME D1 DEHYDROGENASE"/>
    <property type="match status" value="1"/>
</dbReference>
<accession>A0ABT4DDL8</accession>
<organism evidence="1 2">
    <name type="scientific">Clostridium brassicae</name>
    <dbReference type="NCBI Taxonomy" id="2999072"/>
    <lineage>
        <taxon>Bacteria</taxon>
        <taxon>Bacillati</taxon>
        <taxon>Bacillota</taxon>
        <taxon>Clostridia</taxon>
        <taxon>Eubacteriales</taxon>
        <taxon>Clostridiaceae</taxon>
        <taxon>Clostridium</taxon>
    </lineage>
</organism>
<reference evidence="1" key="1">
    <citation type="submission" date="2022-12" db="EMBL/GenBank/DDBJ databases">
        <title>Clostridium sp. nov., isolated from industrial wastewater.</title>
        <authorList>
            <person name="Jiayan W."/>
        </authorList>
    </citation>
    <scope>NUCLEOTIDE SEQUENCE</scope>
    <source>
        <strain evidence="1">ZC22-4</strain>
    </source>
</reference>
<gene>
    <name evidence="1" type="ORF">OW729_17385</name>
</gene>
<dbReference type="Proteomes" id="UP001144612">
    <property type="component" value="Unassembled WGS sequence"/>
</dbReference>
<dbReference type="InterPro" id="IPR015943">
    <property type="entry name" value="WD40/YVTN_repeat-like_dom_sf"/>
</dbReference>
<keyword evidence="2" id="KW-1185">Reference proteome</keyword>
<dbReference type="InterPro" id="IPR011048">
    <property type="entry name" value="Haem_d1_sf"/>
</dbReference>
<proteinExistence type="predicted"/>
<protein>
    <submittedName>
        <fullName evidence="1">YncE family protein</fullName>
    </submittedName>
</protein>
<dbReference type="SUPFAM" id="SSF51004">
    <property type="entry name" value="C-terminal (heme d1) domain of cytochrome cd1-nitrite reductase"/>
    <property type="match status" value="1"/>
</dbReference>
<evidence type="ECO:0000313" key="1">
    <source>
        <dbReference type="EMBL" id="MCY6960382.1"/>
    </source>
</evidence>
<evidence type="ECO:0000313" key="2">
    <source>
        <dbReference type="Proteomes" id="UP001144612"/>
    </source>
</evidence>
<dbReference type="RefSeq" id="WP_268062819.1">
    <property type="nucleotide sequence ID" value="NZ_JAPQFJ010000026.1"/>
</dbReference>